<keyword evidence="1" id="KW-0472">Membrane</keyword>
<organism evidence="2 3">
    <name type="scientific">Georgenia soli</name>
    <dbReference type="NCBI Taxonomy" id="638953"/>
    <lineage>
        <taxon>Bacteria</taxon>
        <taxon>Bacillati</taxon>
        <taxon>Actinomycetota</taxon>
        <taxon>Actinomycetes</taxon>
        <taxon>Micrococcales</taxon>
        <taxon>Bogoriellaceae</taxon>
        <taxon>Georgenia</taxon>
    </lineage>
</organism>
<keyword evidence="3" id="KW-1185">Reference proteome</keyword>
<dbReference type="AlphaFoldDB" id="A0A2A9EIY5"/>
<evidence type="ECO:0000256" key="1">
    <source>
        <dbReference type="SAM" id="Phobius"/>
    </source>
</evidence>
<reference evidence="2 3" key="1">
    <citation type="submission" date="2017-10" db="EMBL/GenBank/DDBJ databases">
        <title>Sequencing the genomes of 1000 actinobacteria strains.</title>
        <authorList>
            <person name="Klenk H.-P."/>
        </authorList>
    </citation>
    <scope>NUCLEOTIDE SEQUENCE [LARGE SCALE GENOMIC DNA]</scope>
    <source>
        <strain evidence="2 3">DSM 21838</strain>
    </source>
</reference>
<keyword evidence="1" id="KW-0812">Transmembrane</keyword>
<gene>
    <name evidence="2" type="ORF">ATJ97_1037</name>
</gene>
<sequence length="232" mass="23375">MTAHTTDVPEPAAHSYRCEHCDDSVPHEHLDVKALVESSRDRARARATRMAVVGAAALVATAVLASVVDGPALALAAVGLSALGWVLVTALALVVAGAARRRTSDARAVVAAALTSAGLTPLAALLVALLAGGWTGALVAGATWLAAGAVTALVRARTWGTLLLTPGEAGENARARAVAERGADRPGELRRWLVQGLLVAAAVALLSVVPATVIVLVPLAVVVAARTAAVSR</sequence>
<protein>
    <submittedName>
        <fullName evidence="2">Uncharacterized protein</fullName>
    </submittedName>
</protein>
<keyword evidence="1" id="KW-1133">Transmembrane helix</keyword>
<accession>A0A2A9EIY5</accession>
<evidence type="ECO:0000313" key="3">
    <source>
        <dbReference type="Proteomes" id="UP000222106"/>
    </source>
</evidence>
<evidence type="ECO:0000313" key="2">
    <source>
        <dbReference type="EMBL" id="PFG38556.1"/>
    </source>
</evidence>
<proteinExistence type="predicted"/>
<feature type="transmembrane region" description="Helical" evidence="1">
    <location>
        <begin position="50"/>
        <end position="68"/>
    </location>
</feature>
<dbReference type="EMBL" id="PDJI01000004">
    <property type="protein sequence ID" value="PFG38556.1"/>
    <property type="molecule type" value="Genomic_DNA"/>
</dbReference>
<feature type="transmembrane region" description="Helical" evidence="1">
    <location>
        <begin position="137"/>
        <end position="154"/>
    </location>
</feature>
<dbReference type="OrthoDB" id="5150402at2"/>
<feature type="transmembrane region" description="Helical" evidence="1">
    <location>
        <begin position="74"/>
        <end position="96"/>
    </location>
</feature>
<comment type="caution">
    <text evidence="2">The sequence shown here is derived from an EMBL/GenBank/DDBJ whole genome shotgun (WGS) entry which is preliminary data.</text>
</comment>
<dbReference type="RefSeq" id="WP_098482804.1">
    <property type="nucleotide sequence ID" value="NZ_PDJI01000004.1"/>
</dbReference>
<dbReference type="Proteomes" id="UP000222106">
    <property type="component" value="Unassembled WGS sequence"/>
</dbReference>
<name>A0A2A9EIY5_9MICO</name>
<feature type="transmembrane region" description="Helical" evidence="1">
    <location>
        <begin position="108"/>
        <end position="131"/>
    </location>
</feature>
<feature type="transmembrane region" description="Helical" evidence="1">
    <location>
        <begin position="197"/>
        <end position="225"/>
    </location>
</feature>